<dbReference type="AlphaFoldDB" id="A0A1W1C078"/>
<dbReference type="Gene3D" id="2.40.30.170">
    <property type="match status" value="1"/>
</dbReference>
<protein>
    <submittedName>
        <fullName evidence="1">Membrane-fusion protein</fullName>
    </submittedName>
</protein>
<dbReference type="GO" id="GO:1990281">
    <property type="term" value="C:efflux pump complex"/>
    <property type="evidence" value="ECO:0007669"/>
    <property type="project" value="TreeGrafter"/>
</dbReference>
<gene>
    <name evidence="1" type="ORF">MNB_SM-4-175</name>
</gene>
<dbReference type="PANTHER" id="PTHR30469:SF15">
    <property type="entry name" value="HLYD FAMILY OF SECRETION PROTEINS"/>
    <property type="match status" value="1"/>
</dbReference>
<dbReference type="EMBL" id="FPHF01000047">
    <property type="protein sequence ID" value="SFV59153.1"/>
    <property type="molecule type" value="Genomic_DNA"/>
</dbReference>
<sequence>MQLEQKLISLESSLKAQSIAKNKKSVHAPFAGYISQRSVEIGEWLKEGSQIALLINPNKIDVIIHLPSSFIQNISHKKIIQVSINDKKYKAKVIGALLSGNKKTRTFPLKLRLLPTKDRFFNGMQARMSLEKSHNSGVLLVSRDGVIKRYGKDVVFIVKDNKALMVPVKIIGYEGTKVAISASSLQVDDHIIIKGNERIRPNQKLSK</sequence>
<dbReference type="Gene3D" id="2.40.420.20">
    <property type="match status" value="1"/>
</dbReference>
<dbReference type="PANTHER" id="PTHR30469">
    <property type="entry name" value="MULTIDRUG RESISTANCE PROTEIN MDTA"/>
    <property type="match status" value="1"/>
</dbReference>
<dbReference type="InterPro" id="IPR006143">
    <property type="entry name" value="RND_pump_MFP"/>
</dbReference>
<proteinExistence type="predicted"/>
<reference evidence="1" key="1">
    <citation type="submission" date="2016-10" db="EMBL/GenBank/DDBJ databases">
        <authorList>
            <person name="de Groot N.N."/>
        </authorList>
    </citation>
    <scope>NUCLEOTIDE SEQUENCE</scope>
</reference>
<name>A0A1W1C078_9ZZZZ</name>
<dbReference type="NCBIfam" id="TIGR01730">
    <property type="entry name" value="RND_mfp"/>
    <property type="match status" value="1"/>
</dbReference>
<evidence type="ECO:0000313" key="1">
    <source>
        <dbReference type="EMBL" id="SFV59153.1"/>
    </source>
</evidence>
<dbReference type="GO" id="GO:0015562">
    <property type="term" value="F:efflux transmembrane transporter activity"/>
    <property type="evidence" value="ECO:0007669"/>
    <property type="project" value="TreeGrafter"/>
</dbReference>
<organism evidence="1">
    <name type="scientific">hydrothermal vent metagenome</name>
    <dbReference type="NCBI Taxonomy" id="652676"/>
    <lineage>
        <taxon>unclassified sequences</taxon>
        <taxon>metagenomes</taxon>
        <taxon>ecological metagenomes</taxon>
    </lineage>
</organism>
<accession>A0A1W1C078</accession>